<dbReference type="Proteomes" id="UP000799750">
    <property type="component" value="Unassembled WGS sequence"/>
</dbReference>
<organism evidence="2 3">
    <name type="scientific">Lophium mytilinum</name>
    <dbReference type="NCBI Taxonomy" id="390894"/>
    <lineage>
        <taxon>Eukaryota</taxon>
        <taxon>Fungi</taxon>
        <taxon>Dikarya</taxon>
        <taxon>Ascomycota</taxon>
        <taxon>Pezizomycotina</taxon>
        <taxon>Dothideomycetes</taxon>
        <taxon>Pleosporomycetidae</taxon>
        <taxon>Mytilinidiales</taxon>
        <taxon>Mytilinidiaceae</taxon>
        <taxon>Lophium</taxon>
    </lineage>
</organism>
<keyword evidence="1" id="KW-0812">Transmembrane</keyword>
<keyword evidence="3" id="KW-1185">Reference proteome</keyword>
<keyword evidence="1" id="KW-0472">Membrane</keyword>
<evidence type="ECO:0000313" key="2">
    <source>
        <dbReference type="EMBL" id="KAF2501490.1"/>
    </source>
</evidence>
<feature type="transmembrane region" description="Helical" evidence="1">
    <location>
        <begin position="12"/>
        <end position="32"/>
    </location>
</feature>
<sequence length="131" mass="14089">MAFHPGLGPIGTLRTSIFLSFAFTSMGIFTFVSPTQPKVFGLPSEIATRVWSLVSVRDITMGVAYGVLAWQRNYAGIKALITAHVITGGVDAATVWKYGEKPKTWGHAAGTTAMAAIVAGWWLNGREAIEF</sequence>
<keyword evidence="1" id="KW-1133">Transmembrane helix</keyword>
<evidence type="ECO:0000313" key="3">
    <source>
        <dbReference type="Proteomes" id="UP000799750"/>
    </source>
</evidence>
<gene>
    <name evidence="2" type="ORF">BU16DRAFT_201064</name>
</gene>
<protein>
    <recommendedName>
        <fullName evidence="4">DUF4267 domain-containing protein</fullName>
    </recommendedName>
</protein>
<evidence type="ECO:0008006" key="4">
    <source>
        <dbReference type="Google" id="ProtNLM"/>
    </source>
</evidence>
<evidence type="ECO:0000256" key="1">
    <source>
        <dbReference type="SAM" id="Phobius"/>
    </source>
</evidence>
<accession>A0A6A6RCM9</accession>
<name>A0A6A6RCM9_9PEZI</name>
<dbReference type="OrthoDB" id="10592921at2759"/>
<dbReference type="InterPro" id="IPR025363">
    <property type="entry name" value="DUF4267"/>
</dbReference>
<feature type="transmembrane region" description="Helical" evidence="1">
    <location>
        <begin position="105"/>
        <end position="123"/>
    </location>
</feature>
<dbReference type="Pfam" id="PF14087">
    <property type="entry name" value="DUF4267"/>
    <property type="match status" value="1"/>
</dbReference>
<dbReference type="AlphaFoldDB" id="A0A6A6RCM9"/>
<reference evidence="2" key="1">
    <citation type="journal article" date="2020" name="Stud. Mycol.">
        <title>101 Dothideomycetes genomes: a test case for predicting lifestyles and emergence of pathogens.</title>
        <authorList>
            <person name="Haridas S."/>
            <person name="Albert R."/>
            <person name="Binder M."/>
            <person name="Bloem J."/>
            <person name="Labutti K."/>
            <person name="Salamov A."/>
            <person name="Andreopoulos B."/>
            <person name="Baker S."/>
            <person name="Barry K."/>
            <person name="Bills G."/>
            <person name="Bluhm B."/>
            <person name="Cannon C."/>
            <person name="Castanera R."/>
            <person name="Culley D."/>
            <person name="Daum C."/>
            <person name="Ezra D."/>
            <person name="Gonzalez J."/>
            <person name="Henrissat B."/>
            <person name="Kuo A."/>
            <person name="Liang C."/>
            <person name="Lipzen A."/>
            <person name="Lutzoni F."/>
            <person name="Magnuson J."/>
            <person name="Mondo S."/>
            <person name="Nolan M."/>
            <person name="Ohm R."/>
            <person name="Pangilinan J."/>
            <person name="Park H.-J."/>
            <person name="Ramirez L."/>
            <person name="Alfaro M."/>
            <person name="Sun H."/>
            <person name="Tritt A."/>
            <person name="Yoshinaga Y."/>
            <person name="Zwiers L.-H."/>
            <person name="Turgeon B."/>
            <person name="Goodwin S."/>
            <person name="Spatafora J."/>
            <person name="Crous P."/>
            <person name="Grigoriev I."/>
        </authorList>
    </citation>
    <scope>NUCLEOTIDE SEQUENCE</scope>
    <source>
        <strain evidence="2">CBS 269.34</strain>
    </source>
</reference>
<dbReference type="EMBL" id="MU004182">
    <property type="protein sequence ID" value="KAF2501490.1"/>
    <property type="molecule type" value="Genomic_DNA"/>
</dbReference>
<proteinExistence type="predicted"/>